<protein>
    <submittedName>
        <fullName evidence="1">S-adenosyl-L-methionine-dependent methyltransferase</fullName>
    </submittedName>
</protein>
<gene>
    <name evidence="1" type="ORF">F4821DRAFT_24776</name>
</gene>
<accession>A0ACC0CM69</accession>
<evidence type="ECO:0000313" key="2">
    <source>
        <dbReference type="Proteomes" id="UP001497680"/>
    </source>
</evidence>
<name>A0ACC0CM69_9PEZI</name>
<keyword evidence="1" id="KW-0489">Methyltransferase</keyword>
<keyword evidence="2" id="KW-1185">Reference proteome</keyword>
<dbReference type="EMBL" id="MU394392">
    <property type="protein sequence ID" value="KAI6081557.1"/>
    <property type="molecule type" value="Genomic_DNA"/>
</dbReference>
<sequence>MISEAERIEALEAAQKLVDCLSEDSESARSESTRVQALQAANALTRSLERPEDGLIKFAYSPTIWMAIRTCVHMNVFNILVEKETTSAREVAEKAGADEIIIRRLLRVITSYGYAVEKGDGLYGINEWTKHMQNRLTQGMITYIFDHSMPAIAAAPEWFKENGFQNPTDPRNGPFQKAFGTNIPIFQWLALPENKERWDAANTFFEGDRGNRPSWVTWFPVQDELLSGKIDDQAPLLVDVAGGRGHDLLEFINQFPCVKGKYVLQDLQKVLDSATNLPAAVEKRAIDFFNESPVKGAKIYYMKFILHDYADPEALHILKNVISSMEKGYSYLVINDFILPDTGCPLIAAEWDLMMLTLMSAMERTESQWRSLFYAAGLSIKGLYQPPGDGQGIIVVAL</sequence>
<dbReference type="Proteomes" id="UP001497680">
    <property type="component" value="Unassembled WGS sequence"/>
</dbReference>
<keyword evidence="1" id="KW-0808">Transferase</keyword>
<organism evidence="1 2">
    <name type="scientific">Hypoxylon rubiginosum</name>
    <dbReference type="NCBI Taxonomy" id="110542"/>
    <lineage>
        <taxon>Eukaryota</taxon>
        <taxon>Fungi</taxon>
        <taxon>Dikarya</taxon>
        <taxon>Ascomycota</taxon>
        <taxon>Pezizomycotina</taxon>
        <taxon>Sordariomycetes</taxon>
        <taxon>Xylariomycetidae</taxon>
        <taxon>Xylariales</taxon>
        <taxon>Hypoxylaceae</taxon>
        <taxon>Hypoxylon</taxon>
    </lineage>
</organism>
<proteinExistence type="predicted"/>
<reference evidence="1 2" key="1">
    <citation type="journal article" date="2022" name="New Phytol.">
        <title>Ecological generalism drives hyperdiversity of secondary metabolite gene clusters in xylarialean endophytes.</title>
        <authorList>
            <person name="Franco M.E.E."/>
            <person name="Wisecaver J.H."/>
            <person name="Arnold A.E."/>
            <person name="Ju Y.M."/>
            <person name="Slot J.C."/>
            <person name="Ahrendt S."/>
            <person name="Moore L.P."/>
            <person name="Eastman K.E."/>
            <person name="Scott K."/>
            <person name="Konkel Z."/>
            <person name="Mondo S.J."/>
            <person name="Kuo A."/>
            <person name="Hayes R.D."/>
            <person name="Haridas S."/>
            <person name="Andreopoulos B."/>
            <person name="Riley R."/>
            <person name="LaButti K."/>
            <person name="Pangilinan J."/>
            <person name="Lipzen A."/>
            <person name="Amirebrahimi M."/>
            <person name="Yan J."/>
            <person name="Adam C."/>
            <person name="Keymanesh K."/>
            <person name="Ng V."/>
            <person name="Louie K."/>
            <person name="Northen T."/>
            <person name="Drula E."/>
            <person name="Henrissat B."/>
            <person name="Hsieh H.M."/>
            <person name="Youens-Clark K."/>
            <person name="Lutzoni F."/>
            <person name="Miadlikowska J."/>
            <person name="Eastwood D.C."/>
            <person name="Hamelin R.C."/>
            <person name="Grigoriev I.V."/>
            <person name="U'Ren J.M."/>
        </authorList>
    </citation>
    <scope>NUCLEOTIDE SEQUENCE [LARGE SCALE GENOMIC DNA]</scope>
    <source>
        <strain evidence="1 2">ER1909</strain>
    </source>
</reference>
<comment type="caution">
    <text evidence="1">The sequence shown here is derived from an EMBL/GenBank/DDBJ whole genome shotgun (WGS) entry which is preliminary data.</text>
</comment>
<evidence type="ECO:0000313" key="1">
    <source>
        <dbReference type="EMBL" id="KAI6081557.1"/>
    </source>
</evidence>